<evidence type="ECO:0000256" key="2">
    <source>
        <dbReference type="ARBA" id="ARBA00022692"/>
    </source>
</evidence>
<feature type="transmembrane region" description="Helical" evidence="5">
    <location>
        <begin position="86"/>
        <end position="104"/>
    </location>
</feature>
<evidence type="ECO:0000313" key="6">
    <source>
        <dbReference type="EMBL" id="PSR30562.1"/>
    </source>
</evidence>
<evidence type="ECO:0000256" key="4">
    <source>
        <dbReference type="ARBA" id="ARBA00023136"/>
    </source>
</evidence>
<keyword evidence="2 5" id="KW-0812">Transmembrane</keyword>
<feature type="transmembrane region" description="Helical" evidence="5">
    <location>
        <begin position="56"/>
        <end position="74"/>
    </location>
</feature>
<dbReference type="Pfam" id="PF02361">
    <property type="entry name" value="CbiQ"/>
    <property type="match status" value="1"/>
</dbReference>
<feature type="transmembrane region" description="Helical" evidence="5">
    <location>
        <begin position="125"/>
        <end position="141"/>
    </location>
</feature>
<dbReference type="InterPro" id="IPR003339">
    <property type="entry name" value="ABC/ECF_trnsptr_transmembrane"/>
</dbReference>
<comment type="subcellular location">
    <subcellularLocation>
        <location evidence="1">Membrane</location>
        <topology evidence="1">Multi-pass membrane protein</topology>
    </subcellularLocation>
</comment>
<name>A0A2T2X7U3_9FIRM</name>
<keyword evidence="4 5" id="KW-0472">Membrane</keyword>
<gene>
    <name evidence="6" type="ORF">C7B43_05650</name>
</gene>
<comment type="caution">
    <text evidence="6">The sequence shown here is derived from an EMBL/GenBank/DDBJ whole genome shotgun (WGS) entry which is preliminary data.</text>
</comment>
<keyword evidence="3 5" id="KW-1133">Transmembrane helix</keyword>
<proteinExistence type="predicted"/>
<evidence type="ECO:0000256" key="1">
    <source>
        <dbReference type="ARBA" id="ARBA00004141"/>
    </source>
</evidence>
<evidence type="ECO:0000313" key="7">
    <source>
        <dbReference type="Proteomes" id="UP000242699"/>
    </source>
</evidence>
<feature type="transmembrane region" description="Helical" evidence="5">
    <location>
        <begin position="12"/>
        <end position="35"/>
    </location>
</feature>
<evidence type="ECO:0008006" key="8">
    <source>
        <dbReference type="Google" id="ProtNLM"/>
    </source>
</evidence>
<organism evidence="6 7">
    <name type="scientific">Sulfobacillus benefaciens</name>
    <dbReference type="NCBI Taxonomy" id="453960"/>
    <lineage>
        <taxon>Bacteria</taxon>
        <taxon>Bacillati</taxon>
        <taxon>Bacillota</taxon>
        <taxon>Clostridia</taxon>
        <taxon>Eubacteriales</taxon>
        <taxon>Clostridiales Family XVII. Incertae Sedis</taxon>
        <taxon>Sulfobacillus</taxon>
    </lineage>
</organism>
<protein>
    <recommendedName>
        <fullName evidence="8">Cobalt transporter</fullName>
    </recommendedName>
</protein>
<sequence>MESSAAPANPLVMLQVLFLGLIIIFITNRVWLFGAEAAALTAVQWRYHIRMTRTEALGLIIGPGLWALLAYVNHRSGDVSGALWDGFRFGGALWLSIIIVHLSAPADMIQQLERTLKKWLGPRTIIGQMSLIALLVMRYIPALRVTAKRVNTDVRMRRHLAGHEGTWKDTLRFLTPLVMISILRSERIAESIWARGWRPNIIPVTAGWSKRDSVITAGVWIVFLLTWKVLI</sequence>
<dbReference type="AlphaFoldDB" id="A0A2T2X7U3"/>
<evidence type="ECO:0000256" key="3">
    <source>
        <dbReference type="ARBA" id="ARBA00022989"/>
    </source>
</evidence>
<dbReference type="GO" id="GO:0005886">
    <property type="term" value="C:plasma membrane"/>
    <property type="evidence" value="ECO:0007669"/>
    <property type="project" value="UniProtKB-ARBA"/>
</dbReference>
<reference evidence="6 7" key="1">
    <citation type="journal article" date="2014" name="BMC Genomics">
        <title>Comparison of environmental and isolate Sulfobacillus genomes reveals diverse carbon, sulfur, nitrogen, and hydrogen metabolisms.</title>
        <authorList>
            <person name="Justice N.B."/>
            <person name="Norman A."/>
            <person name="Brown C.T."/>
            <person name="Singh A."/>
            <person name="Thomas B.C."/>
            <person name="Banfield J.F."/>
        </authorList>
    </citation>
    <scope>NUCLEOTIDE SEQUENCE [LARGE SCALE GENOMIC DNA]</scope>
    <source>
        <strain evidence="6">AMDSBA1</strain>
    </source>
</reference>
<evidence type="ECO:0000256" key="5">
    <source>
        <dbReference type="SAM" id="Phobius"/>
    </source>
</evidence>
<dbReference type="Proteomes" id="UP000242699">
    <property type="component" value="Unassembled WGS sequence"/>
</dbReference>
<accession>A0A2T2X7U3</accession>
<dbReference type="EMBL" id="PXYT01000009">
    <property type="protein sequence ID" value="PSR30562.1"/>
    <property type="molecule type" value="Genomic_DNA"/>
</dbReference>